<dbReference type="Proteomes" id="UP000237797">
    <property type="component" value="Unassembled WGS sequence"/>
</dbReference>
<organism evidence="1 2">
    <name type="scientific">Planifilum fimeticola</name>
    <dbReference type="NCBI Taxonomy" id="201975"/>
    <lineage>
        <taxon>Bacteria</taxon>
        <taxon>Bacillati</taxon>
        <taxon>Bacillota</taxon>
        <taxon>Bacilli</taxon>
        <taxon>Bacillales</taxon>
        <taxon>Thermoactinomycetaceae</taxon>
        <taxon>Planifilum</taxon>
    </lineage>
</organism>
<protein>
    <recommendedName>
        <fullName evidence="3">DUF2974 domain-containing protein</fullName>
    </recommendedName>
</protein>
<proteinExistence type="predicted"/>
<evidence type="ECO:0000313" key="2">
    <source>
        <dbReference type="Proteomes" id="UP000237797"/>
    </source>
</evidence>
<comment type="caution">
    <text evidence="1">The sequence shown here is derived from an EMBL/GenBank/DDBJ whole genome shotgun (WGS) entry which is preliminary data.</text>
</comment>
<evidence type="ECO:0008006" key="3">
    <source>
        <dbReference type="Google" id="ProtNLM"/>
    </source>
</evidence>
<gene>
    <name evidence="1" type="ORF">CLV97_1271</name>
</gene>
<keyword evidence="2" id="KW-1185">Reference proteome</keyword>
<accession>A0A2T0LBH3</accession>
<dbReference type="AlphaFoldDB" id="A0A2T0LBH3"/>
<dbReference type="InterPro" id="IPR029058">
    <property type="entry name" value="AB_hydrolase_fold"/>
</dbReference>
<dbReference type="Pfam" id="PF26363">
    <property type="entry name" value="Phospholipase-like"/>
    <property type="match status" value="1"/>
</dbReference>
<reference evidence="1 2" key="1">
    <citation type="submission" date="2018-03" db="EMBL/GenBank/DDBJ databases">
        <title>Genomic Encyclopedia of Archaeal and Bacterial Type Strains, Phase II (KMG-II): from individual species to whole genera.</title>
        <authorList>
            <person name="Goeker M."/>
        </authorList>
    </citation>
    <scope>NUCLEOTIDE SEQUENCE [LARGE SCALE GENOMIC DNA]</scope>
    <source>
        <strain evidence="1 2">DSM 44946</strain>
    </source>
</reference>
<sequence>MERILEELEKASKEEKRPISLTHGGLIWWFLQQYGDNIFRAVWGWVVDQAIVLGKWVANQIVAAWNWTLNKAYAAWNWTKGKVISAWNWTKGKAIAAWNRIKFTAWALSNPSQVFDRGTPKLDDYQVTDYQLKQLTDLAYEKIHKISDEDLSNIFGVDKNGDSNGIIIDREDKANGFQAIAVKNKVTNEVVIAFRGSDFEYNGVDWWGQNLSIWLQFKGPQIDSADQFIERVMNNDRVKGSRIILTGHSQGGFHGQRGAMKYGLPAVTFNAPGLKPHPVSGASGTFGFWKAFKTLTNPNMDIIVDPINALGAYDERVINYVNKEDPVGNFGVHFGKVVLTGKNSTPGERNDYLRPLKDREQNVIQKFTTLLGRGGIDEVRYQHGTVSFDEHFGRDGNIAR</sequence>
<dbReference type="Gene3D" id="3.40.50.1820">
    <property type="entry name" value="alpha/beta hydrolase"/>
    <property type="match status" value="1"/>
</dbReference>
<dbReference type="EMBL" id="PVNE01000027">
    <property type="protein sequence ID" value="PRX39219.1"/>
    <property type="molecule type" value="Genomic_DNA"/>
</dbReference>
<evidence type="ECO:0000313" key="1">
    <source>
        <dbReference type="EMBL" id="PRX39219.1"/>
    </source>
</evidence>
<dbReference type="SUPFAM" id="SSF53474">
    <property type="entry name" value="alpha/beta-Hydrolases"/>
    <property type="match status" value="1"/>
</dbReference>
<name>A0A2T0LBH3_9BACL</name>